<reference evidence="2" key="1">
    <citation type="submission" date="2021-02" db="EMBL/GenBank/DDBJ databases">
        <authorList>
            <person name="Dougan E. K."/>
            <person name="Rhodes N."/>
            <person name="Thang M."/>
            <person name="Chan C."/>
        </authorList>
    </citation>
    <scope>NUCLEOTIDE SEQUENCE</scope>
</reference>
<protein>
    <submittedName>
        <fullName evidence="2">Uncharacterized protein</fullName>
    </submittedName>
</protein>
<accession>A0A813D9H1</accession>
<feature type="region of interest" description="Disordered" evidence="1">
    <location>
        <begin position="63"/>
        <end position="86"/>
    </location>
</feature>
<feature type="non-terminal residue" evidence="2">
    <location>
        <position position="86"/>
    </location>
</feature>
<gene>
    <name evidence="2" type="ORF">PGLA1383_LOCUS4148</name>
</gene>
<name>A0A813D9H1_POLGL</name>
<dbReference type="Proteomes" id="UP000654075">
    <property type="component" value="Unassembled WGS sequence"/>
</dbReference>
<comment type="caution">
    <text evidence="2">The sequence shown here is derived from an EMBL/GenBank/DDBJ whole genome shotgun (WGS) entry which is preliminary data.</text>
</comment>
<organism evidence="2 3">
    <name type="scientific">Polarella glacialis</name>
    <name type="common">Dinoflagellate</name>
    <dbReference type="NCBI Taxonomy" id="89957"/>
    <lineage>
        <taxon>Eukaryota</taxon>
        <taxon>Sar</taxon>
        <taxon>Alveolata</taxon>
        <taxon>Dinophyceae</taxon>
        <taxon>Suessiales</taxon>
        <taxon>Suessiaceae</taxon>
        <taxon>Polarella</taxon>
    </lineage>
</organism>
<dbReference type="EMBL" id="CAJNNV010001523">
    <property type="protein sequence ID" value="CAE8585235.1"/>
    <property type="molecule type" value="Genomic_DNA"/>
</dbReference>
<evidence type="ECO:0000313" key="2">
    <source>
        <dbReference type="EMBL" id="CAE8585235.1"/>
    </source>
</evidence>
<feature type="compositionally biased region" description="Gly residues" evidence="1">
    <location>
        <begin position="66"/>
        <end position="86"/>
    </location>
</feature>
<keyword evidence="3" id="KW-1185">Reference proteome</keyword>
<evidence type="ECO:0000256" key="1">
    <source>
        <dbReference type="SAM" id="MobiDB-lite"/>
    </source>
</evidence>
<sequence length="86" mass="8171">VPGALGPLRSSQGPARGGRGVSALSGAGQERGSGASMHDADCDVCEGRQDRRGSVVCAAGAESLQGAGGPGQTSVHAGGGGQDALQ</sequence>
<dbReference type="AlphaFoldDB" id="A0A813D9H1"/>
<feature type="non-terminal residue" evidence="2">
    <location>
        <position position="1"/>
    </location>
</feature>
<evidence type="ECO:0000313" key="3">
    <source>
        <dbReference type="Proteomes" id="UP000654075"/>
    </source>
</evidence>
<proteinExistence type="predicted"/>
<feature type="region of interest" description="Disordered" evidence="1">
    <location>
        <begin position="1"/>
        <end position="41"/>
    </location>
</feature>